<reference evidence="1" key="1">
    <citation type="submission" date="2020-07" db="EMBL/GenBank/DDBJ databases">
        <title>Multicomponent nature underlies the extraordinary mechanical properties of spider dragline silk.</title>
        <authorList>
            <person name="Kono N."/>
            <person name="Nakamura H."/>
            <person name="Mori M."/>
            <person name="Yoshida Y."/>
            <person name="Ohtoshi R."/>
            <person name="Malay A.D."/>
            <person name="Moran D.A.P."/>
            <person name="Tomita M."/>
            <person name="Numata K."/>
            <person name="Arakawa K."/>
        </authorList>
    </citation>
    <scope>NUCLEOTIDE SEQUENCE</scope>
</reference>
<dbReference type="EMBL" id="BMAO01013979">
    <property type="protein sequence ID" value="GFQ92120.1"/>
    <property type="molecule type" value="Genomic_DNA"/>
</dbReference>
<comment type="caution">
    <text evidence="1">The sequence shown here is derived from an EMBL/GenBank/DDBJ whole genome shotgun (WGS) entry which is preliminary data.</text>
</comment>
<evidence type="ECO:0000313" key="2">
    <source>
        <dbReference type="Proteomes" id="UP000887116"/>
    </source>
</evidence>
<dbReference type="AlphaFoldDB" id="A0A8X6KZE2"/>
<accession>A0A8X6KZE2</accession>
<sequence>MEAASNQFDAWPPCDILETFQDPHGMDLGSHRRTLSWMRWISQRYKYQDAHRPFHQKIASIFLLPFEEDVGPSCNEERDVPCLSLNKTFCWTVHYYEHMHIYFVSWKLRTFVNCILYLRMLLLFHVIKKLFKSKLCVLLAGLH</sequence>
<keyword evidence="2" id="KW-1185">Reference proteome</keyword>
<name>A0A8X6KZE2_TRICU</name>
<protein>
    <submittedName>
        <fullName evidence="1">Uncharacterized protein</fullName>
    </submittedName>
</protein>
<organism evidence="1 2">
    <name type="scientific">Trichonephila clavata</name>
    <name type="common">Joro spider</name>
    <name type="synonym">Nephila clavata</name>
    <dbReference type="NCBI Taxonomy" id="2740835"/>
    <lineage>
        <taxon>Eukaryota</taxon>
        <taxon>Metazoa</taxon>
        <taxon>Ecdysozoa</taxon>
        <taxon>Arthropoda</taxon>
        <taxon>Chelicerata</taxon>
        <taxon>Arachnida</taxon>
        <taxon>Araneae</taxon>
        <taxon>Araneomorphae</taxon>
        <taxon>Entelegynae</taxon>
        <taxon>Araneoidea</taxon>
        <taxon>Nephilidae</taxon>
        <taxon>Trichonephila</taxon>
    </lineage>
</organism>
<evidence type="ECO:0000313" key="1">
    <source>
        <dbReference type="EMBL" id="GFQ92120.1"/>
    </source>
</evidence>
<gene>
    <name evidence="1" type="ORF">TNCT_100091</name>
</gene>
<proteinExistence type="predicted"/>
<dbReference type="Proteomes" id="UP000887116">
    <property type="component" value="Unassembled WGS sequence"/>
</dbReference>